<protein>
    <submittedName>
        <fullName evidence="2">Glycosyltransferase involved in cell wall biosynthesis</fullName>
    </submittedName>
</protein>
<proteinExistence type="predicted"/>
<keyword evidence="3" id="KW-1185">Reference proteome</keyword>
<dbReference type="EMBL" id="JACHML010000001">
    <property type="protein sequence ID" value="MBB6389890.1"/>
    <property type="molecule type" value="Genomic_DNA"/>
</dbReference>
<dbReference type="Proteomes" id="UP000537775">
    <property type="component" value="Unassembled WGS sequence"/>
</dbReference>
<keyword evidence="2" id="KW-0808">Transferase</keyword>
<dbReference type="PANTHER" id="PTHR43685:SF2">
    <property type="entry name" value="GLYCOSYLTRANSFERASE 2-LIKE DOMAIN-CONTAINING PROTEIN"/>
    <property type="match status" value="1"/>
</dbReference>
<evidence type="ECO:0000259" key="1">
    <source>
        <dbReference type="Pfam" id="PF00535"/>
    </source>
</evidence>
<evidence type="ECO:0000313" key="3">
    <source>
        <dbReference type="Proteomes" id="UP000537775"/>
    </source>
</evidence>
<dbReference type="RefSeq" id="WP_184749170.1">
    <property type="nucleotide sequence ID" value="NZ_BAAAJR010000008.1"/>
</dbReference>
<comment type="caution">
    <text evidence="2">The sequence shown here is derived from an EMBL/GenBank/DDBJ whole genome shotgun (WGS) entry which is preliminary data.</text>
</comment>
<dbReference type="InterPro" id="IPR029044">
    <property type="entry name" value="Nucleotide-diphossugar_trans"/>
</dbReference>
<dbReference type="GO" id="GO:0016740">
    <property type="term" value="F:transferase activity"/>
    <property type="evidence" value="ECO:0007669"/>
    <property type="project" value="UniProtKB-KW"/>
</dbReference>
<dbReference type="AlphaFoldDB" id="A0A7X0FMQ4"/>
<reference evidence="2 3" key="1">
    <citation type="submission" date="2020-08" db="EMBL/GenBank/DDBJ databases">
        <title>Sequencing the genomes of 1000 actinobacteria strains.</title>
        <authorList>
            <person name="Klenk H.-P."/>
        </authorList>
    </citation>
    <scope>NUCLEOTIDE SEQUENCE [LARGE SCALE GENOMIC DNA]</scope>
    <source>
        <strain evidence="2 3">DSM 12511</strain>
    </source>
</reference>
<feature type="domain" description="Glycosyltransferase 2-like" evidence="1">
    <location>
        <begin position="9"/>
        <end position="116"/>
    </location>
</feature>
<evidence type="ECO:0000313" key="2">
    <source>
        <dbReference type="EMBL" id="MBB6389890.1"/>
    </source>
</evidence>
<gene>
    <name evidence="2" type="ORF">HD594_000203</name>
</gene>
<dbReference type="InterPro" id="IPR001173">
    <property type="entry name" value="Glyco_trans_2-like"/>
</dbReference>
<dbReference type="Gene3D" id="3.90.550.10">
    <property type="entry name" value="Spore Coat Polysaccharide Biosynthesis Protein SpsA, Chain A"/>
    <property type="match status" value="1"/>
</dbReference>
<dbReference type="CDD" id="cd00761">
    <property type="entry name" value="Glyco_tranf_GTA_type"/>
    <property type="match status" value="1"/>
</dbReference>
<dbReference type="PANTHER" id="PTHR43685">
    <property type="entry name" value="GLYCOSYLTRANSFERASE"/>
    <property type="match status" value="1"/>
</dbReference>
<sequence>MPSRTSFALIIPTHRRPGFVREAVDSALRQHRPFDHIIVVADGEDDPAIAALADAPVDVIGMPRRGVAAARNAGVERATSDWVCFLDDDDLLHPHYLARIAETVDADADVGAMNCWYWTFAADPARGSEITAASLDECLAAAASAEPRLDMNYLEIEGRSFDLLLERLRGSMSTAAVRREVLLRAGGFPEGMTCAEDWTMYVNVARFTEWRIIRERLAFFRDHGGTNTRTGWAANGLIILRAIRSFWEPSTMPTPPHRPLDAYRRDYRFVLTHTLDAAVRSRDFTTYRQALATAASVLPRRTDRLRAMTPRLLRRAAAFIRRTAR</sequence>
<name>A0A7X0FMQ4_9MICO</name>
<dbReference type="SUPFAM" id="SSF53448">
    <property type="entry name" value="Nucleotide-diphospho-sugar transferases"/>
    <property type="match status" value="1"/>
</dbReference>
<dbReference type="InterPro" id="IPR050834">
    <property type="entry name" value="Glycosyltransf_2"/>
</dbReference>
<organism evidence="2 3">
    <name type="scientific">Microbacterium thalassium</name>
    <dbReference type="NCBI Taxonomy" id="362649"/>
    <lineage>
        <taxon>Bacteria</taxon>
        <taxon>Bacillati</taxon>
        <taxon>Actinomycetota</taxon>
        <taxon>Actinomycetes</taxon>
        <taxon>Micrococcales</taxon>
        <taxon>Microbacteriaceae</taxon>
        <taxon>Microbacterium</taxon>
    </lineage>
</organism>
<dbReference type="Pfam" id="PF00535">
    <property type="entry name" value="Glycos_transf_2"/>
    <property type="match status" value="1"/>
</dbReference>
<accession>A0A7X0FMQ4</accession>